<organism evidence="1 2">
    <name type="scientific">Phytophthora fragariae</name>
    <dbReference type="NCBI Taxonomy" id="53985"/>
    <lineage>
        <taxon>Eukaryota</taxon>
        <taxon>Sar</taxon>
        <taxon>Stramenopiles</taxon>
        <taxon>Oomycota</taxon>
        <taxon>Peronosporomycetes</taxon>
        <taxon>Peronosporales</taxon>
        <taxon>Peronosporaceae</taxon>
        <taxon>Phytophthora</taxon>
    </lineage>
</organism>
<protein>
    <submittedName>
        <fullName evidence="1">Uncharacterized protein</fullName>
    </submittedName>
</protein>
<gene>
    <name evidence="1" type="ORF">PF005_g33150</name>
</gene>
<name>A0A6A3UWI9_9STRA</name>
<accession>A0A6A3UWI9</accession>
<comment type="caution">
    <text evidence="1">The sequence shown here is derived from an EMBL/GenBank/DDBJ whole genome shotgun (WGS) entry which is preliminary data.</text>
</comment>
<proteinExistence type="predicted"/>
<dbReference type="EMBL" id="QXGB01009860">
    <property type="protein sequence ID" value="KAE9156590.1"/>
    <property type="molecule type" value="Genomic_DNA"/>
</dbReference>
<dbReference type="OrthoDB" id="181776at2759"/>
<dbReference type="Proteomes" id="UP000433483">
    <property type="component" value="Unassembled WGS sequence"/>
</dbReference>
<reference evidence="1 2" key="1">
    <citation type="submission" date="2018-08" db="EMBL/GenBank/DDBJ databases">
        <title>Genomic investigation of the strawberry pathogen Phytophthora fragariae indicates pathogenicity is determined by transcriptional variation in three key races.</title>
        <authorList>
            <person name="Adams T.M."/>
            <person name="Armitage A.D."/>
            <person name="Sobczyk M.K."/>
            <person name="Bates H.J."/>
            <person name="Dunwell J.M."/>
            <person name="Nellist C.F."/>
            <person name="Harrison R.J."/>
        </authorList>
    </citation>
    <scope>NUCLEOTIDE SEQUENCE [LARGE SCALE GENOMIC DNA]</scope>
    <source>
        <strain evidence="1 2">NOV-27</strain>
    </source>
</reference>
<sequence>MSRQVMLLLPEDVLGALPAALPGPDYATIVEDSEAERVGVRVLPPVTNDDEATAQGEPEDSLVWPPAIYFAVLYLP</sequence>
<evidence type="ECO:0000313" key="2">
    <source>
        <dbReference type="Proteomes" id="UP000433483"/>
    </source>
</evidence>
<dbReference type="AlphaFoldDB" id="A0A6A3UWI9"/>
<keyword evidence="2" id="KW-1185">Reference proteome</keyword>
<evidence type="ECO:0000313" key="1">
    <source>
        <dbReference type="EMBL" id="KAE9156590.1"/>
    </source>
</evidence>